<dbReference type="EMBL" id="JAGTPW010000074">
    <property type="protein sequence ID" value="MBR8646167.1"/>
    <property type="molecule type" value="Genomic_DNA"/>
</dbReference>
<evidence type="ECO:0000313" key="2">
    <source>
        <dbReference type="Proteomes" id="UP000680045"/>
    </source>
</evidence>
<reference evidence="1" key="1">
    <citation type="submission" date="2021-04" db="EMBL/GenBank/DDBJ databases">
        <title>Whole genome sequencing of Enterococci isolates from hospitalized patients.</title>
        <authorList>
            <person name="Ogoti B.M."/>
            <person name="Onyambu F.G."/>
        </authorList>
    </citation>
    <scope>NUCLEOTIDE SEQUENCE</scope>
    <source>
        <strain evidence="1">242</strain>
    </source>
</reference>
<evidence type="ECO:0000313" key="1">
    <source>
        <dbReference type="EMBL" id="MBR8646167.1"/>
    </source>
</evidence>
<accession>A0A941FU72</accession>
<name>A0A941FU72_9BACI</name>
<proteinExistence type="predicted"/>
<sequence length="112" mass="13418">MTEMFIQESYHIEQAESQSRLMEFFVFEWHQLQTFNEHFLQKAKLLGVDVHADRIITLGEFKTEEIIEPHVWRTLQIFIRQQHPNDIAVRWGGTDSSFFQWPILSVLKTNNI</sequence>
<organism evidence="1 2">
    <name type="scientific">Peribacillus frigoritolerans</name>
    <dbReference type="NCBI Taxonomy" id="450367"/>
    <lineage>
        <taxon>Bacteria</taxon>
        <taxon>Bacillati</taxon>
        <taxon>Bacillota</taxon>
        <taxon>Bacilli</taxon>
        <taxon>Bacillales</taxon>
        <taxon>Bacillaceae</taxon>
        <taxon>Peribacillus</taxon>
    </lineage>
</organism>
<gene>
    <name evidence="1" type="ORF">KEH51_26900</name>
</gene>
<dbReference type="AlphaFoldDB" id="A0A941FU72"/>
<comment type="caution">
    <text evidence="1">The sequence shown here is derived from an EMBL/GenBank/DDBJ whole genome shotgun (WGS) entry which is preliminary data.</text>
</comment>
<protein>
    <submittedName>
        <fullName evidence="1">Uncharacterized protein</fullName>
    </submittedName>
</protein>
<dbReference type="Proteomes" id="UP000680045">
    <property type="component" value="Unassembled WGS sequence"/>
</dbReference>